<feature type="transmembrane region" description="Helical" evidence="6">
    <location>
        <begin position="417"/>
        <end position="438"/>
    </location>
</feature>
<keyword evidence="8" id="KW-1185">Reference proteome</keyword>
<dbReference type="GO" id="GO:0016020">
    <property type="term" value="C:membrane"/>
    <property type="evidence" value="ECO:0007669"/>
    <property type="project" value="UniProtKB-SubCell"/>
</dbReference>
<keyword evidence="4 6" id="KW-0472">Membrane</keyword>
<dbReference type="PANTHER" id="PTHR11040:SF210">
    <property type="entry name" value="ZINC-REGULATED TRANSPORTER 3"/>
    <property type="match status" value="1"/>
</dbReference>
<keyword evidence="3 6" id="KW-1133">Transmembrane helix</keyword>
<evidence type="ECO:0000313" key="7">
    <source>
        <dbReference type="EMBL" id="KAG9242466.1"/>
    </source>
</evidence>
<proteinExistence type="predicted"/>
<dbReference type="InterPro" id="IPR003689">
    <property type="entry name" value="ZIP"/>
</dbReference>
<evidence type="ECO:0000256" key="3">
    <source>
        <dbReference type="ARBA" id="ARBA00022989"/>
    </source>
</evidence>
<keyword evidence="2 6" id="KW-0812">Transmembrane</keyword>
<evidence type="ECO:0000256" key="2">
    <source>
        <dbReference type="ARBA" id="ARBA00022692"/>
    </source>
</evidence>
<feature type="transmembrane region" description="Helical" evidence="6">
    <location>
        <begin position="382"/>
        <end position="405"/>
    </location>
</feature>
<evidence type="ECO:0000256" key="6">
    <source>
        <dbReference type="SAM" id="Phobius"/>
    </source>
</evidence>
<dbReference type="GO" id="GO:0005385">
    <property type="term" value="F:zinc ion transmembrane transporter activity"/>
    <property type="evidence" value="ECO:0007669"/>
    <property type="project" value="TreeGrafter"/>
</dbReference>
<feature type="transmembrane region" description="Helical" evidence="6">
    <location>
        <begin position="92"/>
        <end position="111"/>
    </location>
</feature>
<dbReference type="Proteomes" id="UP000887226">
    <property type="component" value="Unassembled WGS sequence"/>
</dbReference>
<feature type="compositionally biased region" description="Basic and acidic residues" evidence="5">
    <location>
        <begin position="286"/>
        <end position="296"/>
    </location>
</feature>
<dbReference type="PANTHER" id="PTHR11040">
    <property type="entry name" value="ZINC/IRON TRANSPORTER"/>
    <property type="match status" value="1"/>
</dbReference>
<comment type="subcellular location">
    <subcellularLocation>
        <location evidence="1">Membrane</location>
        <topology evidence="1">Multi-pass membrane protein</topology>
    </subcellularLocation>
</comment>
<feature type="transmembrane region" description="Helical" evidence="6">
    <location>
        <begin position="13"/>
        <end position="40"/>
    </location>
</feature>
<comment type="caution">
    <text evidence="7">The sequence shown here is derived from an EMBL/GenBank/DDBJ whole genome shotgun (WGS) entry which is preliminary data.</text>
</comment>
<feature type="compositionally biased region" description="Polar residues" evidence="5">
    <location>
        <begin position="150"/>
        <end position="163"/>
    </location>
</feature>
<feature type="transmembrane region" description="Helical" evidence="6">
    <location>
        <begin position="52"/>
        <end position="72"/>
    </location>
</feature>
<dbReference type="OrthoDB" id="262547at2759"/>
<feature type="transmembrane region" description="Helical" evidence="6">
    <location>
        <begin position="450"/>
        <end position="468"/>
    </location>
</feature>
<feature type="compositionally biased region" description="Polar residues" evidence="5">
    <location>
        <begin position="255"/>
        <end position="285"/>
    </location>
</feature>
<feature type="transmembrane region" description="Helical" evidence="6">
    <location>
        <begin position="352"/>
        <end position="375"/>
    </location>
</feature>
<evidence type="ECO:0000256" key="5">
    <source>
        <dbReference type="SAM" id="MobiDB-lite"/>
    </source>
</evidence>
<dbReference type="EMBL" id="MU254071">
    <property type="protein sequence ID" value="KAG9242466.1"/>
    <property type="molecule type" value="Genomic_DNA"/>
</dbReference>
<name>A0A9P7YZ97_9HELO</name>
<organism evidence="7 8">
    <name type="scientific">Calycina marina</name>
    <dbReference type="NCBI Taxonomy" id="1763456"/>
    <lineage>
        <taxon>Eukaryota</taxon>
        <taxon>Fungi</taxon>
        <taxon>Dikarya</taxon>
        <taxon>Ascomycota</taxon>
        <taxon>Pezizomycotina</taxon>
        <taxon>Leotiomycetes</taxon>
        <taxon>Helotiales</taxon>
        <taxon>Pezizellaceae</taxon>
        <taxon>Calycina</taxon>
    </lineage>
</organism>
<protein>
    <submittedName>
        <fullName evidence="7">Zinc/iron permease</fullName>
    </submittedName>
</protein>
<sequence length="470" mass="50776">MAQIASTGNDTRGWIMCVASAIACVFGASFICLDILVRCIPGKRDFDIQKSTAFQAASYSLSFGVMIYSSLYKMLPSSKTYLVRAGFSDQNAAWILLGSFSGGFIGIQVLLRLVHPYMPSHVETCDHQHEEFQDEPSEPQKHDHHAHVRSTGNRNASESTPLLSSKPLRGILKPTRPLLMGLDGSGSAPARRTSIIEVPQRVMSFVMDRKNQCDKGGPCFGYTDPCGQECHKTSRRASMRTKSPTKQTPRRPISLSISRKQPTIQENNDASESSMTVNPSTSCDTGNDHDHGDHPPRSAVFDLESQHHHHVPENAYMSTGLQTSIAIALHKLPEGFIMYATNHASVSLGVSVFFALFIHNLTEGFVLALPIYLAIGSRIKAMIWAAGLGGLSQPLGAGIAALWFHIAGRDGSQPGPTGYGCLFAATSGIMTSVALHLFAEGLSLNHSKNMCIFFGFVGIAILGAGNALTN</sequence>
<evidence type="ECO:0000256" key="1">
    <source>
        <dbReference type="ARBA" id="ARBA00004141"/>
    </source>
</evidence>
<accession>A0A9P7YZ97</accession>
<reference evidence="7" key="1">
    <citation type="journal article" date="2021" name="IMA Fungus">
        <title>Genomic characterization of three marine fungi, including Emericellopsis atlantica sp. nov. with signatures of a generalist lifestyle and marine biomass degradation.</title>
        <authorList>
            <person name="Hagestad O.C."/>
            <person name="Hou L."/>
            <person name="Andersen J.H."/>
            <person name="Hansen E.H."/>
            <person name="Altermark B."/>
            <person name="Li C."/>
            <person name="Kuhnert E."/>
            <person name="Cox R.J."/>
            <person name="Crous P.W."/>
            <person name="Spatafora J.W."/>
            <person name="Lail K."/>
            <person name="Amirebrahimi M."/>
            <person name="Lipzen A."/>
            <person name="Pangilinan J."/>
            <person name="Andreopoulos W."/>
            <person name="Hayes R.D."/>
            <person name="Ng V."/>
            <person name="Grigoriev I.V."/>
            <person name="Jackson S.A."/>
            <person name="Sutton T.D.S."/>
            <person name="Dobson A.D.W."/>
            <person name="Rama T."/>
        </authorList>
    </citation>
    <scope>NUCLEOTIDE SEQUENCE</scope>
    <source>
        <strain evidence="7">TRa3180A</strain>
    </source>
</reference>
<feature type="region of interest" description="Disordered" evidence="5">
    <location>
        <begin position="233"/>
        <end position="299"/>
    </location>
</feature>
<dbReference type="Pfam" id="PF02535">
    <property type="entry name" value="Zip"/>
    <property type="match status" value="1"/>
</dbReference>
<dbReference type="AlphaFoldDB" id="A0A9P7YZ97"/>
<evidence type="ECO:0000256" key="4">
    <source>
        <dbReference type="ARBA" id="ARBA00023136"/>
    </source>
</evidence>
<gene>
    <name evidence="7" type="ORF">BJ878DRAFT_169135</name>
</gene>
<feature type="region of interest" description="Disordered" evidence="5">
    <location>
        <begin position="127"/>
        <end position="168"/>
    </location>
</feature>
<evidence type="ECO:0000313" key="8">
    <source>
        <dbReference type="Proteomes" id="UP000887226"/>
    </source>
</evidence>